<evidence type="ECO:0000313" key="2">
    <source>
        <dbReference type="EMBL" id="MST50369.1"/>
    </source>
</evidence>
<accession>A0A7K0K4K1</accession>
<sequence>MGKGFSEDYDTTPPGIHITSKGFTTKINRDKQMRHYQPEADKTGRSFLFITIEHAQELINEYADQGTWKGNNNEVVNFGEFIGYWVDINTGEEKLTMFGMIRYSKTGTHLVPAAPDGNYPKEEK</sequence>
<protein>
    <recommendedName>
        <fullName evidence="1">Bacterial toxin 50 domain-containing protein</fullName>
    </recommendedName>
</protein>
<evidence type="ECO:0000313" key="3">
    <source>
        <dbReference type="Proteomes" id="UP000442535"/>
    </source>
</evidence>
<comment type="caution">
    <text evidence="2">The sequence shown here is derived from an EMBL/GenBank/DDBJ whole genome shotgun (WGS) entry which is preliminary data.</text>
</comment>
<organism evidence="2 3">
    <name type="scientific">Mobiluncus porci</name>
    <dbReference type="NCBI Taxonomy" id="2652278"/>
    <lineage>
        <taxon>Bacteria</taxon>
        <taxon>Bacillati</taxon>
        <taxon>Actinomycetota</taxon>
        <taxon>Actinomycetes</taxon>
        <taxon>Actinomycetales</taxon>
        <taxon>Actinomycetaceae</taxon>
        <taxon>Mobiluncus</taxon>
    </lineage>
</organism>
<proteinExistence type="predicted"/>
<reference evidence="2 3" key="1">
    <citation type="submission" date="2019-08" db="EMBL/GenBank/DDBJ databases">
        <title>In-depth cultivation of the pig gut microbiome towards novel bacterial diversity and tailored functional studies.</title>
        <authorList>
            <person name="Wylensek D."/>
            <person name="Hitch T.C.A."/>
            <person name="Clavel T."/>
        </authorList>
    </citation>
    <scope>NUCLEOTIDE SEQUENCE [LARGE SCALE GENOMIC DNA]</scope>
    <source>
        <strain evidence="2 3">RF-GAM-744-WT-7</strain>
    </source>
</reference>
<evidence type="ECO:0000259" key="1">
    <source>
        <dbReference type="Pfam" id="PF15542"/>
    </source>
</evidence>
<gene>
    <name evidence="2" type="ORF">FYJ63_09045</name>
</gene>
<feature type="domain" description="Bacterial toxin 50" evidence="1">
    <location>
        <begin position="27"/>
        <end position="112"/>
    </location>
</feature>
<dbReference type="Proteomes" id="UP000442535">
    <property type="component" value="Unassembled WGS sequence"/>
</dbReference>
<dbReference type="Pfam" id="PF15542">
    <property type="entry name" value="Ntox50"/>
    <property type="match status" value="1"/>
</dbReference>
<dbReference type="RefSeq" id="WP_154545952.1">
    <property type="nucleotide sequence ID" value="NZ_JAQYQY010000026.1"/>
</dbReference>
<dbReference type="InterPro" id="IPR029100">
    <property type="entry name" value="Ntox50"/>
</dbReference>
<dbReference type="AlphaFoldDB" id="A0A7K0K4K1"/>
<keyword evidence="3" id="KW-1185">Reference proteome</keyword>
<name>A0A7K0K4K1_9ACTO</name>
<dbReference type="EMBL" id="VUMY01000017">
    <property type="protein sequence ID" value="MST50369.1"/>
    <property type="molecule type" value="Genomic_DNA"/>
</dbReference>